<evidence type="ECO:0000313" key="5">
    <source>
        <dbReference type="EMBL" id="GFE49555.1"/>
    </source>
</evidence>
<accession>A0A640VRN3</accession>
<dbReference type="NCBIfam" id="NF001994">
    <property type="entry name" value="PRK00790.1-5"/>
    <property type="match status" value="1"/>
</dbReference>
<keyword evidence="5" id="KW-0966">Cell projection</keyword>
<sequence length="109" mass="11743">MDMKAVSAIQKFTDARSASAIQNYVQARPATEPKPDETPTVTEVVKDVAIDFAQTLAESEETAKASMIGDADPHALVQALAQTELAVEAAVTVRNKVVEAYQEILRMPV</sequence>
<keyword evidence="5" id="KW-0969">Cilium</keyword>
<reference evidence="5 6" key="1">
    <citation type="submission" date="2019-12" db="EMBL/GenBank/DDBJ databases">
        <title>Roseobacter cerasinus sp. nov., isolated from seawater around aquaculture.</title>
        <authorList>
            <person name="Muramatsu S."/>
            <person name="Takabe Y."/>
            <person name="Mori K."/>
            <person name="Takaichi S."/>
            <person name="Hanada S."/>
        </authorList>
    </citation>
    <scope>NUCLEOTIDE SEQUENCE [LARGE SCALE GENOMIC DNA]</scope>
    <source>
        <strain evidence="5 6">AI77</strain>
    </source>
</reference>
<dbReference type="AlphaFoldDB" id="A0A640VRN3"/>
<dbReference type="Pfam" id="PF02049">
    <property type="entry name" value="FliE"/>
    <property type="match status" value="1"/>
</dbReference>
<dbReference type="GO" id="GO:0071973">
    <property type="term" value="P:bacterial-type flagellum-dependent cell motility"/>
    <property type="evidence" value="ECO:0007669"/>
    <property type="project" value="InterPro"/>
</dbReference>
<dbReference type="InterPro" id="IPR001624">
    <property type="entry name" value="FliE"/>
</dbReference>
<protein>
    <recommendedName>
        <fullName evidence="4">Flagellar hook-basal body complex protein FliE</fullName>
    </recommendedName>
</protein>
<evidence type="ECO:0000313" key="6">
    <source>
        <dbReference type="Proteomes" id="UP000436522"/>
    </source>
</evidence>
<dbReference type="GO" id="GO:0003774">
    <property type="term" value="F:cytoskeletal motor activity"/>
    <property type="evidence" value="ECO:0007669"/>
    <property type="project" value="InterPro"/>
</dbReference>
<dbReference type="EMBL" id="BLIV01000002">
    <property type="protein sequence ID" value="GFE49555.1"/>
    <property type="molecule type" value="Genomic_DNA"/>
</dbReference>
<dbReference type="RefSeq" id="WP_159975421.1">
    <property type="nucleotide sequence ID" value="NZ_BLIV01000002.1"/>
</dbReference>
<evidence type="ECO:0000256" key="1">
    <source>
        <dbReference type="ARBA" id="ARBA00004117"/>
    </source>
</evidence>
<evidence type="ECO:0000256" key="2">
    <source>
        <dbReference type="ARBA" id="ARBA00009272"/>
    </source>
</evidence>
<organism evidence="5 6">
    <name type="scientific">Roseobacter cerasinus</name>
    <dbReference type="NCBI Taxonomy" id="2602289"/>
    <lineage>
        <taxon>Bacteria</taxon>
        <taxon>Pseudomonadati</taxon>
        <taxon>Pseudomonadota</taxon>
        <taxon>Alphaproteobacteria</taxon>
        <taxon>Rhodobacterales</taxon>
        <taxon>Roseobacteraceae</taxon>
        <taxon>Roseobacter</taxon>
    </lineage>
</organism>
<dbReference type="HAMAP" id="MF_00724">
    <property type="entry name" value="FliE"/>
    <property type="match status" value="1"/>
</dbReference>
<keyword evidence="6" id="KW-1185">Reference proteome</keyword>
<evidence type="ECO:0000256" key="4">
    <source>
        <dbReference type="HAMAP-Rule" id="MF_00724"/>
    </source>
</evidence>
<dbReference type="Proteomes" id="UP000436522">
    <property type="component" value="Unassembled WGS sequence"/>
</dbReference>
<evidence type="ECO:0000256" key="3">
    <source>
        <dbReference type="ARBA" id="ARBA00023143"/>
    </source>
</evidence>
<comment type="subcellular location">
    <subcellularLocation>
        <location evidence="1 4">Bacterial flagellum basal body</location>
    </subcellularLocation>
</comment>
<comment type="similarity">
    <text evidence="2 4">Belongs to the FliE family.</text>
</comment>
<dbReference type="OrthoDB" id="9812413at2"/>
<comment type="caution">
    <text evidence="5">The sequence shown here is derived from an EMBL/GenBank/DDBJ whole genome shotgun (WGS) entry which is preliminary data.</text>
</comment>
<keyword evidence="3 4" id="KW-0975">Bacterial flagellum</keyword>
<dbReference type="PANTHER" id="PTHR34653:SF1">
    <property type="entry name" value="FLAGELLAR HOOK-BASAL BODY COMPLEX PROTEIN FLIE"/>
    <property type="match status" value="1"/>
</dbReference>
<name>A0A640VRN3_9RHOB</name>
<dbReference type="GO" id="GO:0005198">
    <property type="term" value="F:structural molecule activity"/>
    <property type="evidence" value="ECO:0007669"/>
    <property type="project" value="InterPro"/>
</dbReference>
<dbReference type="GO" id="GO:0009425">
    <property type="term" value="C:bacterial-type flagellum basal body"/>
    <property type="evidence" value="ECO:0007669"/>
    <property type="project" value="UniProtKB-SubCell"/>
</dbReference>
<keyword evidence="5" id="KW-0282">Flagellum</keyword>
<gene>
    <name evidence="5" type="primary">fliE1</name>
    <name evidence="4" type="synonym">fliE</name>
    <name evidence="5" type="ORF">So717_13080</name>
</gene>
<dbReference type="PANTHER" id="PTHR34653">
    <property type="match status" value="1"/>
</dbReference>
<proteinExistence type="inferred from homology"/>